<comment type="similarity">
    <text evidence="1 3">Belongs to the sulfotransferase 1 family.</text>
</comment>
<gene>
    <name evidence="6" type="ORF">LITE_LOCUS25594</name>
</gene>
<feature type="region of interest" description="Disordered" evidence="4">
    <location>
        <begin position="36"/>
        <end position="79"/>
    </location>
</feature>
<name>A0AAV0LWA3_9ROSI</name>
<evidence type="ECO:0000313" key="7">
    <source>
        <dbReference type="Proteomes" id="UP001154282"/>
    </source>
</evidence>
<dbReference type="InterPro" id="IPR000863">
    <property type="entry name" value="Sulfotransferase_dom"/>
</dbReference>
<dbReference type="Gene3D" id="3.40.50.300">
    <property type="entry name" value="P-loop containing nucleotide triphosphate hydrolases"/>
    <property type="match status" value="1"/>
</dbReference>
<dbReference type="PANTHER" id="PTHR11783">
    <property type="entry name" value="SULFOTRANSFERASE SULT"/>
    <property type="match status" value="1"/>
</dbReference>
<evidence type="ECO:0000313" key="6">
    <source>
        <dbReference type="EMBL" id="CAI0437816.1"/>
    </source>
</evidence>
<dbReference type="EMBL" id="CAMGYJ010000006">
    <property type="protein sequence ID" value="CAI0437816.1"/>
    <property type="molecule type" value="Genomic_DNA"/>
</dbReference>
<protein>
    <recommendedName>
        <fullName evidence="3">Sulfotransferase</fullName>
        <ecNumber evidence="3">2.8.2.-</ecNumber>
    </recommendedName>
</protein>
<organism evidence="6 7">
    <name type="scientific">Linum tenue</name>
    <dbReference type="NCBI Taxonomy" id="586396"/>
    <lineage>
        <taxon>Eukaryota</taxon>
        <taxon>Viridiplantae</taxon>
        <taxon>Streptophyta</taxon>
        <taxon>Embryophyta</taxon>
        <taxon>Tracheophyta</taxon>
        <taxon>Spermatophyta</taxon>
        <taxon>Magnoliopsida</taxon>
        <taxon>eudicotyledons</taxon>
        <taxon>Gunneridae</taxon>
        <taxon>Pentapetalae</taxon>
        <taxon>rosids</taxon>
        <taxon>fabids</taxon>
        <taxon>Malpighiales</taxon>
        <taxon>Linaceae</taxon>
        <taxon>Linum</taxon>
    </lineage>
</organism>
<evidence type="ECO:0000256" key="4">
    <source>
        <dbReference type="SAM" id="MobiDB-lite"/>
    </source>
</evidence>
<comment type="caution">
    <text evidence="6">The sequence shown here is derived from an EMBL/GenBank/DDBJ whole genome shotgun (WGS) entry which is preliminary data.</text>
</comment>
<dbReference type="SUPFAM" id="SSF52540">
    <property type="entry name" value="P-loop containing nucleoside triphosphate hydrolases"/>
    <property type="match status" value="1"/>
</dbReference>
<dbReference type="EC" id="2.8.2.-" evidence="3"/>
<dbReference type="InterPro" id="IPR027417">
    <property type="entry name" value="P-loop_NTPase"/>
</dbReference>
<dbReference type="AlphaFoldDB" id="A0AAV0LWA3"/>
<evidence type="ECO:0000256" key="1">
    <source>
        <dbReference type="ARBA" id="ARBA00005771"/>
    </source>
</evidence>
<keyword evidence="7" id="KW-1185">Reference proteome</keyword>
<dbReference type="GO" id="GO:0008146">
    <property type="term" value="F:sulfotransferase activity"/>
    <property type="evidence" value="ECO:0007669"/>
    <property type="project" value="InterPro"/>
</dbReference>
<evidence type="ECO:0000256" key="3">
    <source>
        <dbReference type="RuleBase" id="RU361155"/>
    </source>
</evidence>
<feature type="domain" description="Sulfotransferase" evidence="5">
    <location>
        <begin position="74"/>
        <end position="111"/>
    </location>
</feature>
<keyword evidence="2 3" id="KW-0808">Transferase</keyword>
<evidence type="ECO:0000256" key="2">
    <source>
        <dbReference type="ARBA" id="ARBA00022679"/>
    </source>
</evidence>
<reference evidence="6" key="1">
    <citation type="submission" date="2022-08" db="EMBL/GenBank/DDBJ databases">
        <authorList>
            <person name="Gutierrez-Valencia J."/>
        </authorList>
    </citation>
    <scope>NUCLEOTIDE SEQUENCE</scope>
</reference>
<sequence length="160" mass="18007">MFTREICQMEGFWFLAHLMESTTAFRLDFQPRSDDVLVTSSPQNGDDMAHGSLSQHPSPRQQQRRRRHSDEDEPAREAVRNSGCKIVHVTRNPKDTLVSMWNIFNMVLKRDPTATDLFPMEGSGGELMHWGSSLGTFSRKCGELLGGEQEAVGRGVVSQV</sequence>
<evidence type="ECO:0000259" key="5">
    <source>
        <dbReference type="Pfam" id="PF00685"/>
    </source>
</evidence>
<proteinExistence type="inferred from homology"/>
<dbReference type="Pfam" id="PF00685">
    <property type="entry name" value="Sulfotransfer_1"/>
    <property type="match status" value="1"/>
</dbReference>
<accession>A0AAV0LWA3</accession>
<dbReference type="Proteomes" id="UP001154282">
    <property type="component" value="Unassembled WGS sequence"/>
</dbReference>